<sequence>MKWSEPIRTLSFPRLAVAVIILAVAGNLLWYSPWVQKIFFPIPHKPLIMKYASEYHVDPYLVTAIIRRESKFLPWAESSQGARGLMQLMPQTAEWIAEQVPLRDFSPESLHDPETNIRMGCWYLADLRQEFNGNIPLTIAAYNGGRGNVRQWLQEQKWTGKEQTIEMIPFPETRAYVKGVLHDYAIYHQLYD</sequence>
<dbReference type="InterPro" id="IPR000189">
    <property type="entry name" value="Transglyc_AS"/>
</dbReference>
<evidence type="ECO:0000313" key="4">
    <source>
        <dbReference type="EMBL" id="MZP42520.1"/>
    </source>
</evidence>
<protein>
    <submittedName>
        <fullName evidence="4">Transglycosylase SLT domain-containing protein</fullName>
    </submittedName>
</protein>
<keyword evidence="2" id="KW-0812">Transmembrane</keyword>
<comment type="similarity">
    <text evidence="1">Belongs to the transglycosylase Slt family.</text>
</comment>
<keyword evidence="2" id="KW-0472">Membrane</keyword>
<dbReference type="Pfam" id="PF01464">
    <property type="entry name" value="SLT"/>
    <property type="match status" value="1"/>
</dbReference>
<dbReference type="InterPro" id="IPR023346">
    <property type="entry name" value="Lysozyme-like_dom_sf"/>
</dbReference>
<dbReference type="GO" id="GO:0008933">
    <property type="term" value="F:peptidoglycan lytic transglycosylase activity"/>
    <property type="evidence" value="ECO:0007669"/>
    <property type="project" value="InterPro"/>
</dbReference>
<dbReference type="PROSITE" id="PS00922">
    <property type="entry name" value="TRANSGLYCOSYLASE"/>
    <property type="match status" value="1"/>
</dbReference>
<evidence type="ECO:0000313" key="5">
    <source>
        <dbReference type="Proteomes" id="UP000471031"/>
    </source>
</evidence>
<keyword evidence="5" id="KW-1185">Reference proteome</keyword>
<dbReference type="InterPro" id="IPR008258">
    <property type="entry name" value="Transglycosylase_SLT_dom_1"/>
</dbReference>
<evidence type="ECO:0000256" key="2">
    <source>
        <dbReference type="SAM" id="Phobius"/>
    </source>
</evidence>
<evidence type="ECO:0000256" key="1">
    <source>
        <dbReference type="ARBA" id="ARBA00007734"/>
    </source>
</evidence>
<feature type="transmembrane region" description="Helical" evidence="2">
    <location>
        <begin position="12"/>
        <end position="31"/>
    </location>
</feature>
<comment type="caution">
    <text evidence="4">The sequence shown here is derived from an EMBL/GenBank/DDBJ whole genome shotgun (WGS) entry which is preliminary data.</text>
</comment>
<dbReference type="PANTHER" id="PTHR37423">
    <property type="entry name" value="SOLUBLE LYTIC MUREIN TRANSGLYCOSYLASE-RELATED"/>
    <property type="match status" value="1"/>
</dbReference>
<name>A0A845LC71_HELGE</name>
<dbReference type="GO" id="GO:0000270">
    <property type="term" value="P:peptidoglycan metabolic process"/>
    <property type="evidence" value="ECO:0007669"/>
    <property type="project" value="InterPro"/>
</dbReference>
<dbReference type="Proteomes" id="UP000471031">
    <property type="component" value="Unassembled WGS sequence"/>
</dbReference>
<reference evidence="4 5" key="1">
    <citation type="submission" date="2020-01" db="EMBL/GenBank/DDBJ databases">
        <title>Whole genome sequence of Heliobacterium gestii DSM 11169.</title>
        <authorList>
            <person name="Kyndt J.A."/>
            <person name="Meyer T.E."/>
        </authorList>
    </citation>
    <scope>NUCLEOTIDE SEQUENCE [LARGE SCALE GENOMIC DNA]</scope>
    <source>
        <strain evidence="4 5">DSM 11169</strain>
    </source>
</reference>
<dbReference type="GO" id="GO:0016020">
    <property type="term" value="C:membrane"/>
    <property type="evidence" value="ECO:0007669"/>
    <property type="project" value="InterPro"/>
</dbReference>
<evidence type="ECO:0000259" key="3">
    <source>
        <dbReference type="Pfam" id="PF01464"/>
    </source>
</evidence>
<feature type="domain" description="Transglycosylase SLT" evidence="3">
    <location>
        <begin position="47"/>
        <end position="163"/>
    </location>
</feature>
<dbReference type="Gene3D" id="1.10.530.10">
    <property type="match status" value="1"/>
</dbReference>
<keyword evidence="2" id="KW-1133">Transmembrane helix</keyword>
<dbReference type="SUPFAM" id="SSF53955">
    <property type="entry name" value="Lysozyme-like"/>
    <property type="match status" value="1"/>
</dbReference>
<gene>
    <name evidence="4" type="ORF">GTO89_05655</name>
</gene>
<dbReference type="EMBL" id="WXEX01000004">
    <property type="protein sequence ID" value="MZP42520.1"/>
    <property type="molecule type" value="Genomic_DNA"/>
</dbReference>
<dbReference type="AlphaFoldDB" id="A0A845LC71"/>
<dbReference type="OrthoDB" id="9815002at2"/>
<dbReference type="CDD" id="cd16896">
    <property type="entry name" value="LT_Slt70-like"/>
    <property type="match status" value="1"/>
</dbReference>
<dbReference type="PANTHER" id="PTHR37423:SF2">
    <property type="entry name" value="MEMBRANE-BOUND LYTIC MUREIN TRANSGLYCOSYLASE C"/>
    <property type="match status" value="1"/>
</dbReference>
<dbReference type="RefSeq" id="WP_161261093.1">
    <property type="nucleotide sequence ID" value="NZ_JAFBDC010000003.1"/>
</dbReference>
<organism evidence="4 5">
    <name type="scientific">Heliomicrobium gestii</name>
    <name type="common">Heliobacterium gestii</name>
    <dbReference type="NCBI Taxonomy" id="2699"/>
    <lineage>
        <taxon>Bacteria</taxon>
        <taxon>Bacillati</taxon>
        <taxon>Bacillota</taxon>
        <taxon>Clostridia</taxon>
        <taxon>Eubacteriales</taxon>
        <taxon>Heliobacteriaceae</taxon>
        <taxon>Heliomicrobium</taxon>
    </lineage>
</organism>
<accession>A0A845LC71</accession>
<proteinExistence type="inferred from homology"/>